<sequence>MSDNSTKWLCVGGVLSGEWREQQLEAFDVDPNDLNTHSYEAMKLINPVTKAEQDFYVYTELQEQAYDRAINFALSKNQ</sequence>
<evidence type="ECO:0000313" key="1">
    <source>
        <dbReference type="EMBL" id="KHN67390.1"/>
    </source>
</evidence>
<name>A0A0B2UEP1_9GAMM</name>
<gene>
    <name evidence="1" type="ORF">DH17_11930</name>
</gene>
<protein>
    <submittedName>
        <fullName evidence="1">Uncharacterized protein</fullName>
    </submittedName>
</protein>
<evidence type="ECO:0000313" key="2">
    <source>
        <dbReference type="Proteomes" id="UP000031012"/>
    </source>
</evidence>
<dbReference type="Proteomes" id="UP000031012">
    <property type="component" value="Unassembled WGS sequence"/>
</dbReference>
<organism evidence="1 2">
    <name type="scientific">Acinetobacter oleivorans</name>
    <dbReference type="NCBI Taxonomy" id="1148157"/>
    <lineage>
        <taxon>Bacteria</taxon>
        <taxon>Pseudomonadati</taxon>
        <taxon>Pseudomonadota</taxon>
        <taxon>Gammaproteobacteria</taxon>
        <taxon>Moraxellales</taxon>
        <taxon>Moraxellaceae</taxon>
        <taxon>Acinetobacter</taxon>
    </lineage>
</organism>
<proteinExistence type="predicted"/>
<reference evidence="1 2" key="1">
    <citation type="submission" date="2014-03" db="EMBL/GenBank/DDBJ databases">
        <title>Genome sequence of the diesel-degrader and plant-growth promoter Acinetobacter oleivorans PF-1 isolated from the roots of poplar tree.</title>
        <authorList>
            <person name="Gkorezis P."/>
            <person name="van Hamme J."/>
            <person name="Rineau F."/>
            <person name="Vangronsveld J."/>
            <person name="Francetti A."/>
        </authorList>
    </citation>
    <scope>NUCLEOTIDE SEQUENCE [LARGE SCALE GENOMIC DNA]</scope>
    <source>
        <strain evidence="1 2">PF1</strain>
    </source>
</reference>
<dbReference type="EMBL" id="JHQK01000004">
    <property type="protein sequence ID" value="KHN67390.1"/>
    <property type="molecule type" value="Genomic_DNA"/>
</dbReference>
<dbReference type="AlphaFoldDB" id="A0A0B2UEP1"/>
<accession>A0A0B2UEP1</accession>
<comment type="caution">
    <text evidence="1">The sequence shown here is derived from an EMBL/GenBank/DDBJ whole genome shotgun (WGS) entry which is preliminary data.</text>
</comment>